<dbReference type="Pfam" id="PF09481">
    <property type="entry name" value="CRISPR_Cse1"/>
    <property type="match status" value="1"/>
</dbReference>
<dbReference type="AlphaFoldDB" id="A0AAE3XBV5"/>
<proteinExistence type="predicted"/>
<gene>
    <name evidence="1" type="ORF">J2Y00_002522</name>
</gene>
<dbReference type="RefSeq" id="WP_309853758.1">
    <property type="nucleotide sequence ID" value="NZ_JAVDQJ010000004.1"/>
</dbReference>
<organism evidence="1 2">
    <name type="scientific">Deinococcus soli</name>
    <name type="common">ex Cha et al. 2016</name>
    <dbReference type="NCBI Taxonomy" id="1309411"/>
    <lineage>
        <taxon>Bacteria</taxon>
        <taxon>Thermotogati</taxon>
        <taxon>Deinococcota</taxon>
        <taxon>Deinococci</taxon>
        <taxon>Deinococcales</taxon>
        <taxon>Deinococcaceae</taxon>
        <taxon>Deinococcus</taxon>
    </lineage>
</organism>
<evidence type="ECO:0000313" key="1">
    <source>
        <dbReference type="EMBL" id="MDR6218925.1"/>
    </source>
</evidence>
<reference evidence="1" key="1">
    <citation type="submission" date="2023-07" db="EMBL/GenBank/DDBJ databases">
        <title>Sorghum-associated microbial communities from plants grown in Nebraska, USA.</title>
        <authorList>
            <person name="Schachtman D."/>
        </authorList>
    </citation>
    <scope>NUCLEOTIDE SEQUENCE</scope>
    <source>
        <strain evidence="1">BE330</strain>
    </source>
</reference>
<dbReference type="InterPro" id="IPR013381">
    <property type="entry name" value="CRISPR-assoc_prot_Cse1"/>
</dbReference>
<comment type="caution">
    <text evidence="1">The sequence shown here is derived from an EMBL/GenBank/DDBJ whole genome shotgun (WGS) entry which is preliminary data.</text>
</comment>
<evidence type="ECO:0000313" key="2">
    <source>
        <dbReference type="Proteomes" id="UP001185331"/>
    </source>
</evidence>
<name>A0AAE3XBV5_9DEIO</name>
<evidence type="ECO:0008006" key="3">
    <source>
        <dbReference type="Google" id="ProtNLM"/>
    </source>
</evidence>
<sequence>MAPAPPPISFPLPDQPWIPALNLQGEPVLCSLRELLLSPGPAALLRLSGLTPEEDAATWRVILALTRRALGPDPQGAPARMQRWMTSGTIPEEDRVLIGAYIDRWATRLDLFGATPFMQVGDLQETGTQLASARTFSRVDPINRLSLSLATQHNTALVFQLDMRTTERLDRAPLTPAQAVTRLLGFQGFAPGGLIQRTITSAQNGASLGSWVGMPIGANLLESLALALAGIRWNDADLPSWEWDPLTEAGLRETLGRKAQHWPLPAGPCALYTWPGRALRLRPAVTDSGEVLISEVLHDVGQPVARGEAAQLAVALADPWRIPGAVRDVPLRPWQVQALTAGYGKKGDLRPGPAAAAQLLYDLGPVHPALHAAEDLFGEDLFADLDSGHAADQVAIEVPDAAYGPAPRLLNVEFVGLLTSQSKVLASWRVSGALPGVPLDSTAEVLLSLKHAWDATAALSLRLWRMHREVGRVTGLEGRGKYQLRSSSGAAYDASLERRLQTLTHALAAGLDPREATNMWSRSVRRLSRRTLDRLTQEWSTSPRLLDAAAQFEGAFMTEVSRYTYDR</sequence>
<accession>A0AAE3XBV5</accession>
<dbReference type="EMBL" id="JAVDQK010000005">
    <property type="protein sequence ID" value="MDR6218925.1"/>
    <property type="molecule type" value="Genomic_DNA"/>
</dbReference>
<dbReference type="Proteomes" id="UP001185331">
    <property type="component" value="Unassembled WGS sequence"/>
</dbReference>
<protein>
    <recommendedName>
        <fullName evidence="3">CRISPR-associated protein Cse1</fullName>
    </recommendedName>
</protein>